<feature type="region of interest" description="Disordered" evidence="1">
    <location>
        <begin position="1"/>
        <end position="26"/>
    </location>
</feature>
<accession>A0A914DIC1</accession>
<dbReference type="Proteomes" id="UP000887540">
    <property type="component" value="Unplaced"/>
</dbReference>
<evidence type="ECO:0000256" key="1">
    <source>
        <dbReference type="SAM" id="MobiDB-lite"/>
    </source>
</evidence>
<sequence>MPSKKSVNENPGNRKNSHNECSHAKDSLQALRRDDISQLKKELEKELRPCYQVIKAHIGDVIELDKSLKHLATAAMHHLLLVSFEDGRKTRLACPICDNKFITVKRDVQIKGRHDKVPFQLGNLKFKCVTVDQIADYYDSRIQSWLEEIELYHKTPKYIYNAGRYYCLQWENVILALSHYIKHGLDQKLEYAKYMELVVKALQNSKIEVRKKASEKEDIVEIYYPDSGKMEYKVEYSRPYIEDECDCNQHVCCEHNSHEDEGFDESEELIENRCIKLVIRTCHPLYGTNKKEFIRNAASHG</sequence>
<protein>
    <submittedName>
        <fullName evidence="3">Uncharacterized protein</fullName>
    </submittedName>
</protein>
<name>A0A914DIC1_9BILA</name>
<dbReference type="WBParaSite" id="ACRNAN_scaffold2546.g24127.t1">
    <property type="protein sequence ID" value="ACRNAN_scaffold2546.g24127.t1"/>
    <property type="gene ID" value="ACRNAN_scaffold2546.g24127"/>
</dbReference>
<feature type="compositionally biased region" description="Basic and acidic residues" evidence="1">
    <location>
        <begin position="17"/>
        <end position="26"/>
    </location>
</feature>
<evidence type="ECO:0000313" key="3">
    <source>
        <dbReference type="WBParaSite" id="ACRNAN_scaffold2546.g24127.t1"/>
    </source>
</evidence>
<reference evidence="3" key="1">
    <citation type="submission" date="2022-11" db="UniProtKB">
        <authorList>
            <consortium name="WormBaseParasite"/>
        </authorList>
    </citation>
    <scope>IDENTIFICATION</scope>
</reference>
<organism evidence="2 3">
    <name type="scientific">Acrobeloides nanus</name>
    <dbReference type="NCBI Taxonomy" id="290746"/>
    <lineage>
        <taxon>Eukaryota</taxon>
        <taxon>Metazoa</taxon>
        <taxon>Ecdysozoa</taxon>
        <taxon>Nematoda</taxon>
        <taxon>Chromadorea</taxon>
        <taxon>Rhabditida</taxon>
        <taxon>Tylenchina</taxon>
        <taxon>Cephalobomorpha</taxon>
        <taxon>Cephaloboidea</taxon>
        <taxon>Cephalobidae</taxon>
        <taxon>Acrobeloides</taxon>
    </lineage>
</organism>
<dbReference type="AlphaFoldDB" id="A0A914DIC1"/>
<proteinExistence type="predicted"/>
<keyword evidence="2" id="KW-1185">Reference proteome</keyword>
<evidence type="ECO:0000313" key="2">
    <source>
        <dbReference type="Proteomes" id="UP000887540"/>
    </source>
</evidence>